<dbReference type="AlphaFoldDB" id="A0A2A5B098"/>
<sequence length="178" mass="20278">MALKPTIFKFRIALTDLDREVYDTLNLTIAQHPSETLERMMVRVLAFCYNAQDQLVLCKGLSDTEEPDLWSHSLDGNLELWIDVGEPAVYRIKKATRIASAVKVYCFNTKSNTWWDLGRSKLANLAVSVFHFQWEEIKALAELVQRTMDMSVTITDGSAYIATELGECEVSLQVLQQQ</sequence>
<dbReference type="Proteomes" id="UP000218327">
    <property type="component" value="Unassembled WGS sequence"/>
</dbReference>
<dbReference type="InterPro" id="IPR011335">
    <property type="entry name" value="Restrct_endonuc-II-like"/>
</dbReference>
<comment type="caution">
    <text evidence="1">The sequence shown here is derived from an EMBL/GenBank/DDBJ whole genome shotgun (WGS) entry which is preliminary data.</text>
</comment>
<protein>
    <recommendedName>
        <fullName evidence="3">YaeQ family protein</fullName>
    </recommendedName>
</protein>
<dbReference type="PANTHER" id="PTHR38784:SF1">
    <property type="entry name" value="SUCROSE PHOSPHORYLASE"/>
    <property type="match status" value="1"/>
</dbReference>
<evidence type="ECO:0000313" key="1">
    <source>
        <dbReference type="EMBL" id="PCJ24977.1"/>
    </source>
</evidence>
<evidence type="ECO:0000313" key="2">
    <source>
        <dbReference type="Proteomes" id="UP000218327"/>
    </source>
</evidence>
<dbReference type="Gene3D" id="3.10.640.10">
    <property type="entry name" value="Restriction endonuclease-like alpha-beta roll domain"/>
    <property type="match status" value="1"/>
</dbReference>
<dbReference type="InterPro" id="IPR038590">
    <property type="entry name" value="YaeQ_sf"/>
</dbReference>
<accession>A0A2A5B098</accession>
<organism evidence="1 2">
    <name type="scientific">SAR86 cluster bacterium</name>
    <dbReference type="NCBI Taxonomy" id="2030880"/>
    <lineage>
        <taxon>Bacteria</taxon>
        <taxon>Pseudomonadati</taxon>
        <taxon>Pseudomonadota</taxon>
        <taxon>Gammaproteobacteria</taxon>
        <taxon>SAR86 cluster</taxon>
    </lineage>
</organism>
<dbReference type="EMBL" id="NVVJ01000021">
    <property type="protein sequence ID" value="PCJ24977.1"/>
    <property type="molecule type" value="Genomic_DNA"/>
</dbReference>
<name>A0A2A5B098_9GAMM</name>
<dbReference type="Pfam" id="PF07152">
    <property type="entry name" value="YaeQ"/>
    <property type="match status" value="1"/>
</dbReference>
<dbReference type="SUPFAM" id="SSF52980">
    <property type="entry name" value="Restriction endonuclease-like"/>
    <property type="match status" value="1"/>
</dbReference>
<evidence type="ECO:0008006" key="3">
    <source>
        <dbReference type="Google" id="ProtNLM"/>
    </source>
</evidence>
<proteinExistence type="predicted"/>
<reference evidence="2" key="1">
    <citation type="submission" date="2017-08" db="EMBL/GenBank/DDBJ databases">
        <title>A dynamic microbial community with high functional redundancy inhabits the cold, oxic subseafloor aquifer.</title>
        <authorList>
            <person name="Tully B.J."/>
            <person name="Wheat C.G."/>
            <person name="Glazer B.T."/>
            <person name="Huber J.A."/>
        </authorList>
    </citation>
    <scope>NUCLEOTIDE SEQUENCE [LARGE SCALE GENOMIC DNA]</scope>
</reference>
<dbReference type="PANTHER" id="PTHR38784">
    <property type="entry name" value="SUCROSE PHOSPHORYLASE"/>
    <property type="match status" value="1"/>
</dbReference>
<gene>
    <name evidence="1" type="ORF">COA96_08260</name>
</gene>
<dbReference type="SMART" id="SM01322">
    <property type="entry name" value="YaeQ"/>
    <property type="match status" value="1"/>
</dbReference>
<dbReference type="InterPro" id="IPR009822">
    <property type="entry name" value="YaeQ"/>
</dbReference>
<dbReference type="PIRSF" id="PIRSF011484">
    <property type="entry name" value="YaeQ"/>
    <property type="match status" value="1"/>
</dbReference>